<accession>A0A5P8W4Q4</accession>
<keyword evidence="2" id="KW-1185">Reference proteome</keyword>
<dbReference type="AlphaFoldDB" id="A0A5P8W4Q4"/>
<protein>
    <submittedName>
        <fullName evidence="1">Uncharacterized protein</fullName>
    </submittedName>
</protein>
<dbReference type="KEGG" id="nsh:GXM_05116"/>
<evidence type="ECO:0000313" key="2">
    <source>
        <dbReference type="Proteomes" id="UP000326678"/>
    </source>
</evidence>
<proteinExistence type="predicted"/>
<organism evidence="1 2">
    <name type="scientific">Nostoc sphaeroides CCNUC1</name>
    <dbReference type="NCBI Taxonomy" id="2653204"/>
    <lineage>
        <taxon>Bacteria</taxon>
        <taxon>Bacillati</taxon>
        <taxon>Cyanobacteriota</taxon>
        <taxon>Cyanophyceae</taxon>
        <taxon>Nostocales</taxon>
        <taxon>Nostocaceae</taxon>
        <taxon>Nostoc</taxon>
    </lineage>
</organism>
<gene>
    <name evidence="1" type="ORF">GXM_05116</name>
</gene>
<reference evidence="1 2" key="1">
    <citation type="submission" date="2019-10" db="EMBL/GenBank/DDBJ databases">
        <title>Genomic and transcriptomic insights into the perfect genentic adaptation of a filamentous nitrogen-fixing cyanobacterium to rice fields.</title>
        <authorList>
            <person name="Chen Z."/>
        </authorList>
    </citation>
    <scope>NUCLEOTIDE SEQUENCE [LARGE SCALE GENOMIC DNA]</scope>
    <source>
        <strain evidence="1">CCNUC1</strain>
    </source>
</reference>
<sequence>MAYLITGDEIASAGIRVEPVVGCESIFTSRIPLSEIK</sequence>
<name>A0A5P8W4Q4_9NOSO</name>
<evidence type="ECO:0000313" key="1">
    <source>
        <dbReference type="EMBL" id="QFS47624.1"/>
    </source>
</evidence>
<dbReference type="Proteomes" id="UP000326678">
    <property type="component" value="Chromosome Gxm1"/>
</dbReference>
<dbReference type="EMBL" id="CP045226">
    <property type="protein sequence ID" value="QFS47624.1"/>
    <property type="molecule type" value="Genomic_DNA"/>
</dbReference>